<evidence type="ECO:0008006" key="3">
    <source>
        <dbReference type="Google" id="ProtNLM"/>
    </source>
</evidence>
<evidence type="ECO:0000313" key="2">
    <source>
        <dbReference type="Proteomes" id="UP000008237"/>
    </source>
</evidence>
<name>E2B5A3_HARSA</name>
<evidence type="ECO:0000313" key="1">
    <source>
        <dbReference type="EMBL" id="EFN89130.1"/>
    </source>
</evidence>
<proteinExistence type="predicted"/>
<dbReference type="EMBL" id="GL445761">
    <property type="protein sequence ID" value="EFN89130.1"/>
    <property type="molecule type" value="Genomic_DNA"/>
</dbReference>
<feature type="non-terminal residue" evidence="1">
    <location>
        <position position="1"/>
    </location>
</feature>
<keyword evidence="2" id="KW-1185">Reference proteome</keyword>
<dbReference type="AlphaFoldDB" id="E2B5A3"/>
<protein>
    <recommendedName>
        <fullName evidence="3">Histone-lysine N-methyltransferase SETMAR</fullName>
    </recommendedName>
</protein>
<feature type="non-terminal residue" evidence="1">
    <location>
        <position position="79"/>
    </location>
</feature>
<dbReference type="Proteomes" id="UP000008237">
    <property type="component" value="Unassembled WGS sequence"/>
</dbReference>
<reference evidence="1 2" key="1">
    <citation type="journal article" date="2010" name="Science">
        <title>Genomic comparison of the ants Camponotus floridanus and Harpegnathos saltator.</title>
        <authorList>
            <person name="Bonasio R."/>
            <person name="Zhang G."/>
            <person name="Ye C."/>
            <person name="Mutti N.S."/>
            <person name="Fang X."/>
            <person name="Qin N."/>
            <person name="Donahue G."/>
            <person name="Yang P."/>
            <person name="Li Q."/>
            <person name="Li C."/>
            <person name="Zhang P."/>
            <person name="Huang Z."/>
            <person name="Berger S.L."/>
            <person name="Reinberg D."/>
            <person name="Wang J."/>
            <person name="Liebig J."/>
        </authorList>
    </citation>
    <scope>NUCLEOTIDE SEQUENCE [LARGE SCALE GENOMIC DNA]</scope>
    <source>
        <strain evidence="1 2">R22 G/1</strain>
    </source>
</reference>
<organism evidence="2">
    <name type="scientific">Harpegnathos saltator</name>
    <name type="common">Jerdon's jumping ant</name>
    <dbReference type="NCBI Taxonomy" id="610380"/>
    <lineage>
        <taxon>Eukaryota</taxon>
        <taxon>Metazoa</taxon>
        <taxon>Ecdysozoa</taxon>
        <taxon>Arthropoda</taxon>
        <taxon>Hexapoda</taxon>
        <taxon>Insecta</taxon>
        <taxon>Pterygota</taxon>
        <taxon>Neoptera</taxon>
        <taxon>Endopterygota</taxon>
        <taxon>Hymenoptera</taxon>
        <taxon>Apocrita</taxon>
        <taxon>Aculeata</taxon>
        <taxon>Formicoidea</taxon>
        <taxon>Formicidae</taxon>
        <taxon>Ponerinae</taxon>
        <taxon>Ponerini</taxon>
        <taxon>Harpegnathos</taxon>
    </lineage>
</organism>
<dbReference type="InParanoid" id="E2B5A3"/>
<sequence length="79" mass="9521">GKLLKLLRVSKTMVHRILTHFLNMHPYKITSHQLLTERAMTKRMEFCKTINEMFEDEDLDEKLIIYTDVAHFWLSDIKN</sequence>
<accession>E2B5A3</accession>
<gene>
    <name evidence="1" type="ORF">EAI_10984</name>
</gene>